<feature type="region of interest" description="Disordered" evidence="1">
    <location>
        <begin position="316"/>
        <end position="336"/>
    </location>
</feature>
<dbReference type="AlphaFoldDB" id="A0A251Y9J4"/>
<evidence type="ECO:0000256" key="2">
    <source>
        <dbReference type="SAM" id="SignalP"/>
    </source>
</evidence>
<proteinExistence type="predicted"/>
<organism evidence="3 4">
    <name type="scientific">Clavibacter michiganensis</name>
    <dbReference type="NCBI Taxonomy" id="28447"/>
    <lineage>
        <taxon>Bacteria</taxon>
        <taxon>Bacillati</taxon>
        <taxon>Actinomycetota</taxon>
        <taxon>Actinomycetes</taxon>
        <taxon>Micrococcales</taxon>
        <taxon>Microbacteriaceae</taxon>
        <taxon>Clavibacter</taxon>
    </lineage>
</organism>
<evidence type="ECO:0000256" key="1">
    <source>
        <dbReference type="SAM" id="MobiDB-lite"/>
    </source>
</evidence>
<comment type="caution">
    <text evidence="3">The sequence shown here is derived from an EMBL/GenBank/DDBJ whole genome shotgun (WGS) entry which is preliminary data.</text>
</comment>
<sequence length="420" mass="45214">MLMLPTRRRRRLPLTALGLVIAVGASLVGTSPATAAAPQPAAVQAAITLPAPLVTYETAYFIDESSVHLFVTTQLDPSIEEARYEYQLDQTGPWLTLVDVTGYQGEFSTTEAYALAPPGDHLISLRTSAVVDGTRIVSPGTEPTLVNARGWAKDYTPAYVIDGPDVTFSWDARDAQNGWPTEYNILYSINGAEPVPASVVDSVTVPAGYGQTVDFTFYYGGGADFQRYTELTVHTPAAPGSLPLTSTPLPSITGRALVGETLAARTGTWQPAPVALTYQWFSDGKPIQRATQPTLRVSRFEVGTRITVEVRGTRTGYTAGTRTSGPTPRVPKPALTSRTPTVTGIGTVGRTLTVHTSAWGPGDVKLYYNWTRDGEYILDAYGSTYTLTEADRGHTIAAVITGEKFEYPFAIRTSAGRPIR</sequence>
<evidence type="ECO:0000313" key="4">
    <source>
        <dbReference type="Proteomes" id="UP000194837"/>
    </source>
</evidence>
<accession>A0A251Y9J4</accession>
<evidence type="ECO:0000313" key="3">
    <source>
        <dbReference type="EMBL" id="OUE20921.1"/>
    </source>
</evidence>
<dbReference type="EMBL" id="MDJW01000008">
    <property type="protein sequence ID" value="OUE20921.1"/>
    <property type="molecule type" value="Genomic_DNA"/>
</dbReference>
<reference evidence="3 4" key="1">
    <citation type="submission" date="2016-08" db="EMBL/GenBank/DDBJ databases">
        <title>Genome sequence of Clavibacter michiganensis spp strain CFBP7494.</title>
        <authorList>
            <person name="Thapa S.P."/>
            <person name="Coaker G."/>
            <person name="Jacques M.-A."/>
        </authorList>
    </citation>
    <scope>NUCLEOTIDE SEQUENCE [LARGE SCALE GENOMIC DNA]</scope>
    <source>
        <strain evidence="3">CFBP7494</strain>
    </source>
</reference>
<keyword evidence="2" id="KW-0732">Signal</keyword>
<dbReference type="Gene3D" id="2.60.40.2700">
    <property type="match status" value="2"/>
</dbReference>
<protein>
    <submittedName>
        <fullName evidence="3">Uncharacterized protein</fullName>
    </submittedName>
</protein>
<name>A0A251Y9J4_9MICO</name>
<dbReference type="Proteomes" id="UP000194837">
    <property type="component" value="Unassembled WGS sequence"/>
</dbReference>
<feature type="signal peptide" evidence="2">
    <location>
        <begin position="1"/>
        <end position="35"/>
    </location>
</feature>
<gene>
    <name evidence="3" type="ORF">BFL34_01739</name>
</gene>
<feature type="chain" id="PRO_5012897105" evidence="2">
    <location>
        <begin position="36"/>
        <end position="420"/>
    </location>
</feature>